<dbReference type="RefSeq" id="WP_147286530.1">
    <property type="nucleotide sequence ID" value="NZ_CP091516.1"/>
</dbReference>
<reference evidence="3 5" key="1">
    <citation type="submission" date="2018-06" db="EMBL/GenBank/DDBJ databases">
        <authorList>
            <consortium name="Pathogen Informatics"/>
            <person name="Doyle S."/>
        </authorList>
    </citation>
    <scope>NUCLEOTIDE SEQUENCE [LARGE SCALE GENOMIC DNA]</scope>
    <source>
        <strain evidence="3 5">NCTC13336</strain>
    </source>
</reference>
<evidence type="ECO:0000313" key="3">
    <source>
        <dbReference type="EMBL" id="STR03060.1"/>
    </source>
</evidence>
<evidence type="ECO:0000313" key="1">
    <source>
        <dbReference type="EMBL" id="STQ99821.1"/>
    </source>
</evidence>
<evidence type="ECO:0000313" key="2">
    <source>
        <dbReference type="EMBL" id="STR03049.1"/>
    </source>
</evidence>
<proteinExistence type="predicted"/>
<dbReference type="Proteomes" id="UP000254293">
    <property type="component" value="Unassembled WGS sequence"/>
</dbReference>
<dbReference type="EMBL" id="UGJJ01000002">
    <property type="protein sequence ID" value="STR03049.1"/>
    <property type="molecule type" value="Genomic_DNA"/>
</dbReference>
<dbReference type="OrthoDB" id="9181504at2"/>
<evidence type="ECO:0000313" key="5">
    <source>
        <dbReference type="Proteomes" id="UP000254293"/>
    </source>
</evidence>
<name>A0A377R2E0_9NEIS</name>
<sequence>MAASTAANEHIYQLPASLYFRTDRPVQIGELVTSLQSLEKITARMPKLLGTIANVQVLRTELLVNEIQAGSIWEDFIVSVVFGNEEEMIKFSKYMNGVLREHPVEIGSILIGGMLVFGIYKAIAWAKGDSSKDANHIEIKNNTIIQIGAETVEKSPEQFVEIIKSTVGAHKSIAKEAVNVIAPAKKEKGSSISFGGKNEDLPTLDAGLIESVPGSLNIDPESSSRDFYDIDLNIRKLNRDGDTGWEALMPPHITRRLKLTFADGISHEDIDGKFEFRADVKVFYKPQGRSRTLTPYEIMLISLVEN</sequence>
<organism evidence="3 5">
    <name type="scientific">Kingella potus</name>
    <dbReference type="NCBI Taxonomy" id="265175"/>
    <lineage>
        <taxon>Bacteria</taxon>
        <taxon>Pseudomonadati</taxon>
        <taxon>Pseudomonadota</taxon>
        <taxon>Betaproteobacteria</taxon>
        <taxon>Neisseriales</taxon>
        <taxon>Neisseriaceae</taxon>
        <taxon>Kingella</taxon>
    </lineage>
</organism>
<evidence type="ECO:0000313" key="4">
    <source>
        <dbReference type="EMBL" id="STR03433.1"/>
    </source>
</evidence>
<protein>
    <submittedName>
        <fullName evidence="3">Uncharacterized protein</fullName>
    </submittedName>
</protein>
<keyword evidence="5" id="KW-1185">Reference proteome</keyword>
<gene>
    <name evidence="1" type="ORF">NCTC13336_00007</name>
    <name evidence="2" type="ORF">NCTC13336_01941</name>
    <name evidence="3" type="ORF">NCTC13336_01952</name>
    <name evidence="4" type="ORF">NCTC13336_02361</name>
</gene>
<dbReference type="EMBL" id="UGJJ01000003">
    <property type="protein sequence ID" value="STR03060.1"/>
    <property type="molecule type" value="Genomic_DNA"/>
</dbReference>
<dbReference type="EMBL" id="UGJJ01000001">
    <property type="protein sequence ID" value="STQ99821.1"/>
    <property type="molecule type" value="Genomic_DNA"/>
</dbReference>
<accession>A0A377R2E0</accession>
<dbReference type="EMBL" id="UGJJ01000004">
    <property type="protein sequence ID" value="STR03433.1"/>
    <property type="molecule type" value="Genomic_DNA"/>
</dbReference>
<dbReference type="AlphaFoldDB" id="A0A377R2E0"/>